<dbReference type="PANTHER" id="PTHR22955:SF77">
    <property type="entry name" value="ASPARTIC PUTATIVE DOMAIN-CONTAINING PROTEIN-RELATED"/>
    <property type="match status" value="1"/>
</dbReference>
<reference evidence="1" key="2">
    <citation type="submission" date="2018-07" db="EMBL/GenBank/DDBJ databases">
        <authorList>
            <person name="Mckenzie S.K."/>
            <person name="Kronauer D.J.C."/>
        </authorList>
    </citation>
    <scope>NUCLEOTIDE SEQUENCE</scope>
    <source>
        <strain evidence="1">Clonal line C1</strain>
    </source>
</reference>
<evidence type="ECO:0000313" key="1">
    <source>
        <dbReference type="EMBL" id="RLU25694.1"/>
    </source>
</evidence>
<protein>
    <submittedName>
        <fullName evidence="1">Uncharacterized protein</fullName>
    </submittedName>
</protein>
<gene>
    <name evidence="1" type="ORF">DMN91_001851</name>
</gene>
<accession>A0A3L8DZ27</accession>
<dbReference type="PANTHER" id="PTHR22955">
    <property type="entry name" value="RETROTRANSPOSON"/>
    <property type="match status" value="1"/>
</dbReference>
<organism evidence="1">
    <name type="scientific">Ooceraea biroi</name>
    <name type="common">Clonal raider ant</name>
    <name type="synonym">Cerapachys biroi</name>
    <dbReference type="NCBI Taxonomy" id="2015173"/>
    <lineage>
        <taxon>Eukaryota</taxon>
        <taxon>Metazoa</taxon>
        <taxon>Ecdysozoa</taxon>
        <taxon>Arthropoda</taxon>
        <taxon>Hexapoda</taxon>
        <taxon>Insecta</taxon>
        <taxon>Pterygota</taxon>
        <taxon>Neoptera</taxon>
        <taxon>Endopterygota</taxon>
        <taxon>Hymenoptera</taxon>
        <taxon>Apocrita</taxon>
        <taxon>Aculeata</taxon>
        <taxon>Formicoidea</taxon>
        <taxon>Formicidae</taxon>
        <taxon>Dorylinae</taxon>
        <taxon>Ooceraea</taxon>
    </lineage>
</organism>
<reference evidence="1" key="1">
    <citation type="journal article" date="2018" name="Genome Res.">
        <title>The genomic architecture and molecular evolution of ant odorant receptors.</title>
        <authorList>
            <person name="McKenzie S.K."/>
            <person name="Kronauer D.J.C."/>
        </authorList>
    </citation>
    <scope>NUCLEOTIDE SEQUENCE [LARGE SCALE GENOMIC DNA]</scope>
    <source>
        <strain evidence="1">Clonal line C1</strain>
    </source>
</reference>
<dbReference type="Proteomes" id="UP000279307">
    <property type="component" value="Chromosome 2"/>
</dbReference>
<dbReference type="EMBL" id="QOIP01000002">
    <property type="protein sequence ID" value="RLU25694.1"/>
    <property type="molecule type" value="Genomic_DNA"/>
</dbReference>
<sequence length="110" mass="12558">MDKFYTLNKEEPLKTLGILWDSAQDQLQYQVKISKDQATTKREVLSRISQIFDPLGLVGPVLIKGKLFMQKLWVPRNVNPQNIKDRLIIFGFSDASEKAYGACIRGVSEK</sequence>
<dbReference type="Pfam" id="PF05380">
    <property type="entry name" value="Peptidase_A17"/>
    <property type="match status" value="1"/>
</dbReference>
<dbReference type="AlphaFoldDB" id="A0A3L8DZ27"/>
<comment type="caution">
    <text evidence="1">The sequence shown here is derived from an EMBL/GenBank/DDBJ whole genome shotgun (WGS) entry which is preliminary data.</text>
</comment>
<dbReference type="InterPro" id="IPR008042">
    <property type="entry name" value="Retrotrans_Pao"/>
</dbReference>
<proteinExistence type="predicted"/>
<name>A0A3L8DZ27_OOCBI</name>